<dbReference type="InterPro" id="IPR000477">
    <property type="entry name" value="RT_dom"/>
</dbReference>
<dbReference type="Pfam" id="PF00078">
    <property type="entry name" value="RVT_1"/>
    <property type="match status" value="1"/>
</dbReference>
<name>A0A7U7TTW7_LISMN</name>
<dbReference type="RefSeq" id="WP_070232419.1">
    <property type="nucleotide sequence ID" value="NZ_MKNR01000002.1"/>
</dbReference>
<dbReference type="SUPFAM" id="SSF56672">
    <property type="entry name" value="DNA/RNA polymerases"/>
    <property type="match status" value="1"/>
</dbReference>
<dbReference type="Proteomes" id="UP000540417">
    <property type="component" value="Unassembled WGS sequence"/>
</dbReference>
<dbReference type="AlphaFoldDB" id="A0A7U7TTW7"/>
<dbReference type="InterPro" id="IPR043128">
    <property type="entry name" value="Rev_trsase/Diguanyl_cyclase"/>
</dbReference>
<evidence type="ECO:0000313" key="3">
    <source>
        <dbReference type="Proteomes" id="UP000540417"/>
    </source>
</evidence>
<gene>
    <name evidence="2" type="ORF">E5H26_06520</name>
</gene>
<organism evidence="2 3">
    <name type="scientific">Listeria monocytogenes</name>
    <dbReference type="NCBI Taxonomy" id="1639"/>
    <lineage>
        <taxon>Bacteria</taxon>
        <taxon>Bacillati</taxon>
        <taxon>Bacillota</taxon>
        <taxon>Bacilli</taxon>
        <taxon>Bacillales</taxon>
        <taxon>Listeriaceae</taxon>
        <taxon>Listeria</taxon>
    </lineage>
</organism>
<dbReference type="PANTHER" id="PTHR34047">
    <property type="entry name" value="NUCLEAR INTRON MATURASE 1, MITOCHONDRIAL-RELATED"/>
    <property type="match status" value="1"/>
</dbReference>
<comment type="caution">
    <text evidence="2">The sequence shown here is derived from an EMBL/GenBank/DDBJ whole genome shotgun (WGS) entry which is preliminary data.</text>
</comment>
<dbReference type="InterPro" id="IPR043502">
    <property type="entry name" value="DNA/RNA_pol_sf"/>
</dbReference>
<evidence type="ECO:0000259" key="1">
    <source>
        <dbReference type="PROSITE" id="PS50878"/>
    </source>
</evidence>
<dbReference type="PROSITE" id="PS50878">
    <property type="entry name" value="RT_POL"/>
    <property type="match status" value="1"/>
</dbReference>
<protein>
    <recommendedName>
        <fullName evidence="1">Reverse transcriptase domain-containing protein</fullName>
    </recommendedName>
</protein>
<dbReference type="InterPro" id="IPR051083">
    <property type="entry name" value="GrpII_Intron_Splice-Mob/Def"/>
</dbReference>
<sequence>MKRKLLKSQLRKKNMKDLSSKAIKFYSATGLDNVNYRTYSKREETFIEEIREGVLKNNYKFTRYKEKLILKNRYSYPRCISIPTLKDKLTLKVILETLKEYFPQEARPPLPQECIKAIRMELDKEIYTHFIKLDLSDFYGNITQEILMDKIKVIIKDELLLELIINAIKNPTYPKIKCEEKGIPQGLSISNILAHIYMNEFDSIKGDFFLIRYVDDILILCNEENHDRIYKETTGFLTSNLKLILNDKKEEKGLLVEESFNYLGYKLGLNKMGTSMISVKKSNMEKQEKRIINLITKYKYQQEKTGSSYSTKAFIFELNLIITGAVSKNMDEQSDSYKRYGWVFFYSQINCLDRLYHLDRFIDNQIKNLNLPKKEEKKIKKFSKTYREIKFNLIKSKYIFKPDEMSINEKQKILHYYGIEKFNSEKDIEYFFRKIVYKKIKENEIDLISGVS</sequence>
<dbReference type="Gene3D" id="3.30.70.270">
    <property type="match status" value="1"/>
</dbReference>
<accession>A0A7U7TTW7</accession>
<dbReference type="CDD" id="cd01651">
    <property type="entry name" value="RT_G2_intron"/>
    <property type="match status" value="1"/>
</dbReference>
<dbReference type="EMBL" id="AABGVJ010000001">
    <property type="protein sequence ID" value="EAH4372361.1"/>
    <property type="molecule type" value="Genomic_DNA"/>
</dbReference>
<reference evidence="2 3" key="1">
    <citation type="submission" date="2019-04" db="EMBL/GenBank/DDBJ databases">
        <authorList>
            <consortium name="GenomeTrakr: Next Generation Sequencing Network for Food Pathogen Tracability"/>
        </authorList>
    </citation>
    <scope>NUCLEOTIDE SEQUENCE [LARGE SCALE GENOMIC DNA]</scope>
    <source>
        <strain evidence="2 3">LS1419</strain>
    </source>
</reference>
<dbReference type="PANTHER" id="PTHR34047:SF8">
    <property type="entry name" value="PROTEIN YKFC"/>
    <property type="match status" value="1"/>
</dbReference>
<proteinExistence type="predicted"/>
<evidence type="ECO:0000313" key="2">
    <source>
        <dbReference type="EMBL" id="EAH4372361.1"/>
    </source>
</evidence>
<feature type="domain" description="Reverse transcriptase" evidence="1">
    <location>
        <begin position="1"/>
        <end position="267"/>
    </location>
</feature>